<reference evidence="2 3" key="1">
    <citation type="journal article" date="2015" name="Sci. Rep.">
        <title>Chromosome-level genome map provides insights into diverse defense mechanisms in the medicinal fungus Ganoderma sinense.</title>
        <authorList>
            <person name="Zhu Y."/>
            <person name="Xu J."/>
            <person name="Sun C."/>
            <person name="Zhou S."/>
            <person name="Xu H."/>
            <person name="Nelson D.R."/>
            <person name="Qian J."/>
            <person name="Song J."/>
            <person name="Luo H."/>
            <person name="Xiang L."/>
            <person name="Li Y."/>
            <person name="Xu Z."/>
            <person name="Ji A."/>
            <person name="Wang L."/>
            <person name="Lu S."/>
            <person name="Hayward A."/>
            <person name="Sun W."/>
            <person name="Li X."/>
            <person name="Schwartz D.C."/>
            <person name="Wang Y."/>
            <person name="Chen S."/>
        </authorList>
    </citation>
    <scope>NUCLEOTIDE SEQUENCE [LARGE SCALE GENOMIC DNA]</scope>
    <source>
        <strain evidence="2 3">ZZ0214-1</strain>
    </source>
</reference>
<feature type="compositionally biased region" description="Acidic residues" evidence="1">
    <location>
        <begin position="114"/>
        <end position="137"/>
    </location>
</feature>
<dbReference type="Proteomes" id="UP000230002">
    <property type="component" value="Unassembled WGS sequence"/>
</dbReference>
<organism evidence="2 3">
    <name type="scientific">Ganoderma sinense ZZ0214-1</name>
    <dbReference type="NCBI Taxonomy" id="1077348"/>
    <lineage>
        <taxon>Eukaryota</taxon>
        <taxon>Fungi</taxon>
        <taxon>Dikarya</taxon>
        <taxon>Basidiomycota</taxon>
        <taxon>Agaricomycotina</taxon>
        <taxon>Agaricomycetes</taxon>
        <taxon>Polyporales</taxon>
        <taxon>Polyporaceae</taxon>
        <taxon>Ganoderma</taxon>
    </lineage>
</organism>
<protein>
    <submittedName>
        <fullName evidence="2">Uncharacterized protein</fullName>
    </submittedName>
</protein>
<accession>A0A2G8S679</accession>
<evidence type="ECO:0000313" key="3">
    <source>
        <dbReference type="Proteomes" id="UP000230002"/>
    </source>
</evidence>
<proteinExistence type="predicted"/>
<evidence type="ECO:0000256" key="1">
    <source>
        <dbReference type="SAM" id="MobiDB-lite"/>
    </source>
</evidence>
<dbReference type="AlphaFoldDB" id="A0A2G8S679"/>
<dbReference type="EMBL" id="AYKW01000023">
    <property type="protein sequence ID" value="PIL29273.1"/>
    <property type="molecule type" value="Genomic_DNA"/>
</dbReference>
<evidence type="ECO:0000313" key="2">
    <source>
        <dbReference type="EMBL" id="PIL29273.1"/>
    </source>
</evidence>
<name>A0A2G8S679_9APHY</name>
<keyword evidence="3" id="KW-1185">Reference proteome</keyword>
<feature type="region of interest" description="Disordered" evidence="1">
    <location>
        <begin position="103"/>
        <end position="154"/>
    </location>
</feature>
<gene>
    <name evidence="2" type="ORF">GSI_09323</name>
</gene>
<sequence>MSSVATGADTQSLSFLPPSVFTLTDTIPLIQSSEPCALVLQPTSQLTPSLGHKRLLSALPCQQMTLSCPFRSIGIFETAHCETAPGLAIPATPDEFDFEDDEVANKTASSGDEFVVDGDEAEGGEDEDESEMEVDEDEPKRRGKGGGKKDPNPRKAVSLVLFVNARCTLCGRLVSRPSQATKTNKKKQKRKGALRSWTLLPGWEKIIQGPTNA</sequence>
<comment type="caution">
    <text evidence="2">The sequence shown here is derived from an EMBL/GenBank/DDBJ whole genome shotgun (WGS) entry which is preliminary data.</text>
</comment>